<dbReference type="Gene3D" id="3.40.50.170">
    <property type="entry name" value="Formyl transferase, N-terminal domain"/>
    <property type="match status" value="1"/>
</dbReference>
<evidence type="ECO:0000313" key="1">
    <source>
        <dbReference type="EMBL" id="GAL80304.1"/>
    </source>
</evidence>
<sequence length="68" mass="7311">MKDLKIVFMGTPDFAVTILKTLVENEQNIVGGVITAPDKPAGRGRKLNESAVKVYAKSVGLNILQPTN</sequence>
<dbReference type="EMBL" id="BBNU01000010">
    <property type="protein sequence ID" value="GAL80304.1"/>
    <property type="molecule type" value="Genomic_DNA"/>
</dbReference>
<comment type="caution">
    <text evidence="1">The sequence shown here is derived from an EMBL/GenBank/DDBJ whole genome shotgun (WGS) entry which is preliminary data.</text>
</comment>
<dbReference type="InterPro" id="IPR036477">
    <property type="entry name" value="Formyl_transf_N_sf"/>
</dbReference>
<accession>A0A090WXZ5</accession>
<dbReference type="EC" id="2.1.2.9" evidence="1"/>
<dbReference type="GO" id="GO:0004479">
    <property type="term" value="F:methionyl-tRNA formyltransferase activity"/>
    <property type="evidence" value="ECO:0007669"/>
    <property type="project" value="UniProtKB-EC"/>
</dbReference>
<proteinExistence type="predicted"/>
<evidence type="ECO:0000313" key="2">
    <source>
        <dbReference type="Proteomes" id="UP000029643"/>
    </source>
</evidence>
<dbReference type="Proteomes" id="UP000029643">
    <property type="component" value="Unassembled WGS sequence"/>
</dbReference>
<protein>
    <submittedName>
        <fullName evidence="1">Methionyl-tRNA formyltransferase</fullName>
        <ecNumber evidence="1">2.1.2.9</ecNumber>
    </submittedName>
</protein>
<name>A0A090WXZ5_9FLAO</name>
<dbReference type="SUPFAM" id="SSF53328">
    <property type="entry name" value="Formyltransferase"/>
    <property type="match status" value="1"/>
</dbReference>
<keyword evidence="1" id="KW-0808">Transferase</keyword>
<reference evidence="1 2" key="1">
    <citation type="journal article" date="2014" name="Genome Announc.">
        <title>Draft Genome Sequences of Marine Flavobacterium Algibacter lectus Strains SS8 and NR4.</title>
        <authorList>
            <person name="Takatani N."/>
            <person name="Nakanishi M."/>
            <person name="Meirelles P."/>
            <person name="Mino S."/>
            <person name="Suda W."/>
            <person name="Oshima K."/>
            <person name="Hattori M."/>
            <person name="Ohkuma M."/>
            <person name="Hosokawa M."/>
            <person name="Miyashita K."/>
            <person name="Thompson F.L."/>
            <person name="Niwa A."/>
            <person name="Sawabe T."/>
            <person name="Sawabe T."/>
        </authorList>
    </citation>
    <scope>NUCLEOTIDE SEQUENCE [LARGE SCALE GENOMIC DNA]</scope>
    <source>
        <strain evidence="2">JCM19274</strain>
    </source>
</reference>
<gene>
    <name evidence="1" type="ORF">JCM19274_594</name>
</gene>
<organism evidence="1 2">
    <name type="scientific">Algibacter lectus</name>
    <dbReference type="NCBI Taxonomy" id="221126"/>
    <lineage>
        <taxon>Bacteria</taxon>
        <taxon>Pseudomonadati</taxon>
        <taxon>Bacteroidota</taxon>
        <taxon>Flavobacteriia</taxon>
        <taxon>Flavobacteriales</taxon>
        <taxon>Flavobacteriaceae</taxon>
        <taxon>Algibacter</taxon>
    </lineage>
</organism>
<dbReference type="AlphaFoldDB" id="A0A090WXZ5"/>